<feature type="region of interest" description="Disordered" evidence="1">
    <location>
        <begin position="1"/>
        <end position="69"/>
    </location>
</feature>
<comment type="caution">
    <text evidence="2">The sequence shown here is derived from an EMBL/GenBank/DDBJ whole genome shotgun (WGS) entry which is preliminary data.</text>
</comment>
<evidence type="ECO:0000313" key="3">
    <source>
        <dbReference type="Proteomes" id="UP001476798"/>
    </source>
</evidence>
<dbReference type="Proteomes" id="UP001476798">
    <property type="component" value="Unassembled WGS sequence"/>
</dbReference>
<reference evidence="2 3" key="1">
    <citation type="submission" date="2021-06" db="EMBL/GenBank/DDBJ databases">
        <authorList>
            <person name="Palmer J.M."/>
        </authorList>
    </citation>
    <scope>NUCLEOTIDE SEQUENCE [LARGE SCALE GENOMIC DNA]</scope>
    <source>
        <strain evidence="2 3">GA_2019</strain>
        <tissue evidence="2">Muscle</tissue>
    </source>
</reference>
<evidence type="ECO:0000313" key="2">
    <source>
        <dbReference type="EMBL" id="MEQ2175725.1"/>
    </source>
</evidence>
<sequence>MTTLPTEPQSPVPCRRYRAGPVFHDRDENHTAPPEAERFDYRPDSPLQYPGTGLTREAEECDPPVVGTHPPVTLLMKGDHHPSVPVQRHCPRPPCSVEEACQP</sequence>
<accession>A0ABV0NWQ0</accession>
<evidence type="ECO:0000256" key="1">
    <source>
        <dbReference type="SAM" id="MobiDB-lite"/>
    </source>
</evidence>
<keyword evidence="3" id="KW-1185">Reference proteome</keyword>
<organism evidence="2 3">
    <name type="scientific">Goodea atripinnis</name>
    <dbReference type="NCBI Taxonomy" id="208336"/>
    <lineage>
        <taxon>Eukaryota</taxon>
        <taxon>Metazoa</taxon>
        <taxon>Chordata</taxon>
        <taxon>Craniata</taxon>
        <taxon>Vertebrata</taxon>
        <taxon>Euteleostomi</taxon>
        <taxon>Actinopterygii</taxon>
        <taxon>Neopterygii</taxon>
        <taxon>Teleostei</taxon>
        <taxon>Neoteleostei</taxon>
        <taxon>Acanthomorphata</taxon>
        <taxon>Ovalentaria</taxon>
        <taxon>Atherinomorphae</taxon>
        <taxon>Cyprinodontiformes</taxon>
        <taxon>Goodeidae</taxon>
        <taxon>Goodea</taxon>
    </lineage>
</organism>
<dbReference type="EMBL" id="JAHRIO010051942">
    <property type="protein sequence ID" value="MEQ2175725.1"/>
    <property type="molecule type" value="Genomic_DNA"/>
</dbReference>
<name>A0ABV0NWQ0_9TELE</name>
<gene>
    <name evidence="2" type="ORF">GOODEAATRI_020775</name>
</gene>
<feature type="compositionally biased region" description="Basic and acidic residues" evidence="1">
    <location>
        <begin position="23"/>
        <end position="43"/>
    </location>
</feature>
<protein>
    <submittedName>
        <fullName evidence="2">Uncharacterized protein</fullName>
    </submittedName>
</protein>
<proteinExistence type="predicted"/>